<evidence type="ECO:0000256" key="1">
    <source>
        <dbReference type="SAM" id="MobiDB-lite"/>
    </source>
</evidence>
<comment type="caution">
    <text evidence="2">The sequence shown here is derived from an EMBL/GenBank/DDBJ whole genome shotgun (WGS) entry which is preliminary data.</text>
</comment>
<keyword evidence="3" id="KW-1185">Reference proteome</keyword>
<gene>
    <name evidence="2" type="ORF">FFLO_02737</name>
</gene>
<sequence>MGPVSRAVFPYYTSSSCSLSSPSPLINYPLNSDRDRQADLHIRVSGSITQAYRPSTSNSTTPTPLKKFTSGSRKGQFGGELGIDLDATAGLGGMVGDGFSLIFMDTVSGTVYHKSKKFPIYAGAESPANYTTASLPDGPPATTATITAAPNPTQQWAITLDGTVVGGEVTSIAGGPGGGH</sequence>
<reference evidence="2" key="1">
    <citation type="submission" date="2020-04" db="EMBL/GenBank/DDBJ databases">
        <title>Analysis of mating type loci in Filobasidium floriforme.</title>
        <authorList>
            <person name="Nowrousian M."/>
        </authorList>
    </citation>
    <scope>NUCLEOTIDE SEQUENCE</scope>
    <source>
        <strain evidence="2">CBS 6242</strain>
    </source>
</reference>
<protein>
    <submittedName>
        <fullName evidence="2">Uncharacterized protein</fullName>
    </submittedName>
</protein>
<accession>A0A8K0JSD2</accession>
<evidence type="ECO:0000313" key="2">
    <source>
        <dbReference type="EMBL" id="KAG7561836.1"/>
    </source>
</evidence>
<feature type="compositionally biased region" description="Low complexity" evidence="1">
    <location>
        <begin position="54"/>
        <end position="64"/>
    </location>
</feature>
<name>A0A8K0JSD2_9TREE</name>
<evidence type="ECO:0000313" key="3">
    <source>
        <dbReference type="Proteomes" id="UP000812966"/>
    </source>
</evidence>
<dbReference type="AlphaFoldDB" id="A0A8K0JSD2"/>
<dbReference type="Proteomes" id="UP000812966">
    <property type="component" value="Unassembled WGS sequence"/>
</dbReference>
<dbReference type="PROSITE" id="PS51257">
    <property type="entry name" value="PROKAR_LIPOPROTEIN"/>
    <property type="match status" value="1"/>
</dbReference>
<feature type="region of interest" description="Disordered" evidence="1">
    <location>
        <begin position="52"/>
        <end position="71"/>
    </location>
</feature>
<dbReference type="EMBL" id="JABELV010000045">
    <property type="protein sequence ID" value="KAG7561836.1"/>
    <property type="molecule type" value="Genomic_DNA"/>
</dbReference>
<organism evidence="2 3">
    <name type="scientific">Filobasidium floriforme</name>
    <dbReference type="NCBI Taxonomy" id="5210"/>
    <lineage>
        <taxon>Eukaryota</taxon>
        <taxon>Fungi</taxon>
        <taxon>Dikarya</taxon>
        <taxon>Basidiomycota</taxon>
        <taxon>Agaricomycotina</taxon>
        <taxon>Tremellomycetes</taxon>
        <taxon>Filobasidiales</taxon>
        <taxon>Filobasidiaceae</taxon>
        <taxon>Filobasidium</taxon>
    </lineage>
</organism>
<proteinExistence type="predicted"/>